<evidence type="ECO:0000259" key="3">
    <source>
        <dbReference type="Pfam" id="PF00501"/>
    </source>
</evidence>
<dbReference type="RefSeq" id="WP_116553572.1">
    <property type="nucleotide sequence ID" value="NZ_QCZG01000005.1"/>
</dbReference>
<keyword evidence="2" id="KW-0436">Ligase</keyword>
<protein>
    <submittedName>
        <fullName evidence="5">AMP-dependent synthetase</fullName>
    </submittedName>
</protein>
<dbReference type="FunFam" id="3.30.300.30:FF:000008">
    <property type="entry name" value="2,3-dihydroxybenzoate-AMP ligase"/>
    <property type="match status" value="1"/>
</dbReference>
<evidence type="ECO:0000313" key="5">
    <source>
        <dbReference type="EMBL" id="PWA12791.1"/>
    </source>
</evidence>
<organism evidence="5 6">
    <name type="scientific">Pueribacillus theae</name>
    <dbReference type="NCBI Taxonomy" id="2171751"/>
    <lineage>
        <taxon>Bacteria</taxon>
        <taxon>Bacillati</taxon>
        <taxon>Bacillota</taxon>
        <taxon>Bacilli</taxon>
        <taxon>Bacillales</taxon>
        <taxon>Bacillaceae</taxon>
        <taxon>Pueribacillus</taxon>
    </lineage>
</organism>
<dbReference type="OrthoDB" id="9757771at2"/>
<evidence type="ECO:0000256" key="2">
    <source>
        <dbReference type="ARBA" id="ARBA00022598"/>
    </source>
</evidence>
<dbReference type="InterPro" id="IPR000873">
    <property type="entry name" value="AMP-dep_synth/lig_dom"/>
</dbReference>
<dbReference type="Pfam" id="PF00501">
    <property type="entry name" value="AMP-binding"/>
    <property type="match status" value="1"/>
</dbReference>
<evidence type="ECO:0000313" key="6">
    <source>
        <dbReference type="Proteomes" id="UP000245998"/>
    </source>
</evidence>
<comment type="similarity">
    <text evidence="1">Belongs to the ATP-dependent AMP-binding enzyme family.</text>
</comment>
<dbReference type="EMBL" id="QCZG01000005">
    <property type="protein sequence ID" value="PWA12791.1"/>
    <property type="molecule type" value="Genomic_DNA"/>
</dbReference>
<evidence type="ECO:0000259" key="4">
    <source>
        <dbReference type="Pfam" id="PF13193"/>
    </source>
</evidence>
<dbReference type="NCBIfam" id="NF004837">
    <property type="entry name" value="PRK06187.1"/>
    <property type="match status" value="1"/>
</dbReference>
<dbReference type="InterPro" id="IPR045851">
    <property type="entry name" value="AMP-bd_C_sf"/>
</dbReference>
<gene>
    <name evidence="5" type="ORF">DCC39_03850</name>
</gene>
<dbReference type="InterPro" id="IPR050237">
    <property type="entry name" value="ATP-dep_AMP-bd_enzyme"/>
</dbReference>
<dbReference type="InterPro" id="IPR025110">
    <property type="entry name" value="AMP-bd_C"/>
</dbReference>
<dbReference type="SUPFAM" id="SSF56801">
    <property type="entry name" value="Acetyl-CoA synthetase-like"/>
    <property type="match status" value="1"/>
</dbReference>
<dbReference type="Gene3D" id="3.30.300.30">
    <property type="match status" value="1"/>
</dbReference>
<accession>A0A2U1K5J8</accession>
<dbReference type="InterPro" id="IPR020845">
    <property type="entry name" value="AMP-binding_CS"/>
</dbReference>
<comment type="caution">
    <text evidence="5">The sequence shown here is derived from an EMBL/GenBank/DDBJ whole genome shotgun (WGS) entry which is preliminary data.</text>
</comment>
<dbReference type="GO" id="GO:0016877">
    <property type="term" value="F:ligase activity, forming carbon-sulfur bonds"/>
    <property type="evidence" value="ECO:0007669"/>
    <property type="project" value="UniProtKB-ARBA"/>
</dbReference>
<reference evidence="5 6" key="1">
    <citation type="submission" date="2018-04" db="EMBL/GenBank/DDBJ databases">
        <title>Camelliibacillus theae gen. nov., sp. nov., isolated from Pu'er tea.</title>
        <authorList>
            <person name="Niu L."/>
        </authorList>
    </citation>
    <scope>NUCLEOTIDE SEQUENCE [LARGE SCALE GENOMIC DNA]</scope>
    <source>
        <strain evidence="5 6">T8</strain>
    </source>
</reference>
<sequence>MNRSLYTLSGLFQKAFFKYRERTAVTINNQAYTYEMLYKSANRVAHALKEKGVKRNDSVALLMSNCYEYVASDFGIIFCGAAKVPLNDMLGETEIRHILKDSKAKVLIVDEHFIPLIQKIREELPELKTIVAVSAVPHEGMLSWAEVQGNQPEDPLNNDVKPEDRALIIYTGGTTGLPKGVVHSQKNMSINNFSHIIEAEIQGDERILIMSPLPHSAGMILQAGLLKGATFFIERKFDPALVLNRIEHDKVTFMFMVPTMIYRVMDELNDENRDLSSLRTILYGAAPITEERLKEGLKLFGPVFTQLYGQSEAPNFITRLDKTDHLVSVENASRLRSCGKPVMMSEVKIVDENGDEVPPGVQGEITAKTPYNMLEYLNLPKKTAETLKDGWLHTGDIGMKDENGYIHLLDRKNDMIISGGLNIYSTEVENVIQKHEDVSQVAVVGVPHHDWGEAVVAFVVAKEGSSATKDELIKYCKEKLAAYKCPKEIHFINSLPLTPYGKIDKKALRKPFWEESERGIH</sequence>
<dbReference type="PANTHER" id="PTHR43767:SF7">
    <property type="entry name" value="MEDIUM_LONG-CHAIN-FATTY-ACID--COA LIGASE FADD8"/>
    <property type="match status" value="1"/>
</dbReference>
<dbReference type="PANTHER" id="PTHR43767">
    <property type="entry name" value="LONG-CHAIN-FATTY-ACID--COA LIGASE"/>
    <property type="match status" value="1"/>
</dbReference>
<proteinExistence type="inferred from homology"/>
<dbReference type="PROSITE" id="PS00455">
    <property type="entry name" value="AMP_BINDING"/>
    <property type="match status" value="1"/>
</dbReference>
<dbReference type="AlphaFoldDB" id="A0A2U1K5J8"/>
<dbReference type="Gene3D" id="3.40.50.12780">
    <property type="entry name" value="N-terminal domain of ligase-like"/>
    <property type="match status" value="1"/>
</dbReference>
<keyword evidence="6" id="KW-1185">Reference proteome</keyword>
<name>A0A2U1K5J8_9BACI</name>
<feature type="domain" description="AMP-binding enzyme C-terminal" evidence="4">
    <location>
        <begin position="427"/>
        <end position="502"/>
    </location>
</feature>
<dbReference type="Proteomes" id="UP000245998">
    <property type="component" value="Unassembled WGS sequence"/>
</dbReference>
<evidence type="ECO:0000256" key="1">
    <source>
        <dbReference type="ARBA" id="ARBA00006432"/>
    </source>
</evidence>
<dbReference type="Pfam" id="PF13193">
    <property type="entry name" value="AMP-binding_C"/>
    <property type="match status" value="1"/>
</dbReference>
<feature type="domain" description="AMP-dependent synthetase/ligase" evidence="3">
    <location>
        <begin position="13"/>
        <end position="377"/>
    </location>
</feature>
<dbReference type="InterPro" id="IPR042099">
    <property type="entry name" value="ANL_N_sf"/>
</dbReference>